<dbReference type="EMBL" id="UINC01008821">
    <property type="protein sequence ID" value="SVA39642.1"/>
    <property type="molecule type" value="Genomic_DNA"/>
</dbReference>
<dbReference type="InterPro" id="IPR011009">
    <property type="entry name" value="Kinase-like_dom_sf"/>
</dbReference>
<sequence length="310" mass="34399">MVTGVSLEDAEWVVGLAGHTGVESVERLAGGWDNSNHRICLAGGSSLVLKIWQAQSVLEDVETVIQRHIWIDGNGIPTAVPMMLETGARYAVRDGVAWTLLPFIEGGHLGSDAASLTSLGAVMARMHEAPTAECFPTEFTMGWTLFERMFAHAEESGEWTPFPWMLRGESAALRESIPAGLPQGILHGDLFPDNVLGSEGEVTAILDLEEAWIGPRAFDLVMAYVGFGWDGGEPSEERWQALLSGYQSVRSLTEDEWSALPNLHRYATLSIAAWRYWKHNMSQPEEELADRYLEMVERLDVPLPFMENQR</sequence>
<dbReference type="AlphaFoldDB" id="A0A381VH96"/>
<name>A0A381VH96_9ZZZZ</name>
<accession>A0A381VH96</accession>
<protein>
    <recommendedName>
        <fullName evidence="2">Aminoglycoside phosphotransferase domain-containing protein</fullName>
    </recommendedName>
</protein>
<dbReference type="Gene3D" id="3.90.1200.10">
    <property type="match status" value="1"/>
</dbReference>
<dbReference type="PANTHER" id="PTHR21064:SF6">
    <property type="entry name" value="AMINOGLYCOSIDE PHOSPHOTRANSFERASE DOMAIN-CONTAINING PROTEIN"/>
    <property type="match status" value="1"/>
</dbReference>
<evidence type="ECO:0000313" key="3">
    <source>
        <dbReference type="EMBL" id="SVA39642.1"/>
    </source>
</evidence>
<organism evidence="3">
    <name type="scientific">marine metagenome</name>
    <dbReference type="NCBI Taxonomy" id="408172"/>
    <lineage>
        <taxon>unclassified sequences</taxon>
        <taxon>metagenomes</taxon>
        <taxon>ecological metagenomes</taxon>
    </lineage>
</organism>
<dbReference type="Pfam" id="PF01636">
    <property type="entry name" value="APH"/>
    <property type="match status" value="1"/>
</dbReference>
<reference evidence="3" key="1">
    <citation type="submission" date="2018-05" db="EMBL/GenBank/DDBJ databases">
        <authorList>
            <person name="Lanie J.A."/>
            <person name="Ng W.-L."/>
            <person name="Kazmierczak K.M."/>
            <person name="Andrzejewski T.M."/>
            <person name="Davidsen T.M."/>
            <person name="Wayne K.J."/>
            <person name="Tettelin H."/>
            <person name="Glass J.I."/>
            <person name="Rusch D."/>
            <person name="Podicherti R."/>
            <person name="Tsui H.-C.T."/>
            <person name="Winkler M.E."/>
        </authorList>
    </citation>
    <scope>NUCLEOTIDE SEQUENCE</scope>
</reference>
<feature type="domain" description="Aminoglycoside phosphotransferase" evidence="2">
    <location>
        <begin position="25"/>
        <end position="250"/>
    </location>
</feature>
<dbReference type="InterPro" id="IPR050249">
    <property type="entry name" value="Pseudomonas-type_ThrB"/>
</dbReference>
<comment type="similarity">
    <text evidence="1">Belongs to the pseudomonas-type ThrB family.</text>
</comment>
<gene>
    <name evidence="3" type="ORF">METZ01_LOCUS92496</name>
</gene>
<proteinExistence type="inferred from homology"/>
<dbReference type="GO" id="GO:0019202">
    <property type="term" value="F:amino acid kinase activity"/>
    <property type="evidence" value="ECO:0007669"/>
    <property type="project" value="TreeGrafter"/>
</dbReference>
<dbReference type="SUPFAM" id="SSF56112">
    <property type="entry name" value="Protein kinase-like (PK-like)"/>
    <property type="match status" value="1"/>
</dbReference>
<dbReference type="InterPro" id="IPR002575">
    <property type="entry name" value="Aminoglycoside_PTrfase"/>
</dbReference>
<evidence type="ECO:0000256" key="1">
    <source>
        <dbReference type="ARBA" id="ARBA00038240"/>
    </source>
</evidence>
<evidence type="ECO:0000259" key="2">
    <source>
        <dbReference type="Pfam" id="PF01636"/>
    </source>
</evidence>
<dbReference type="PANTHER" id="PTHR21064">
    <property type="entry name" value="AMINOGLYCOSIDE PHOSPHOTRANSFERASE DOMAIN-CONTAINING PROTEIN-RELATED"/>
    <property type="match status" value="1"/>
</dbReference>